<comment type="caution">
    <text evidence="2">The sequence shown here is derived from an EMBL/GenBank/DDBJ whole genome shotgun (WGS) entry which is preliminary data.</text>
</comment>
<proteinExistence type="predicted"/>
<dbReference type="InterPro" id="IPR000182">
    <property type="entry name" value="GNAT_dom"/>
</dbReference>
<dbReference type="RefSeq" id="WP_114646546.1">
    <property type="nucleotide sequence ID" value="NZ_QQNH01000021.1"/>
</dbReference>
<dbReference type="AlphaFoldDB" id="A0A369W2C6"/>
<evidence type="ECO:0000313" key="2">
    <source>
        <dbReference type="EMBL" id="RDE08189.1"/>
    </source>
</evidence>
<protein>
    <submittedName>
        <fullName evidence="2">N-acetyltransferase</fullName>
    </submittedName>
</protein>
<dbReference type="InterPro" id="IPR016181">
    <property type="entry name" value="Acyl_CoA_acyltransferase"/>
</dbReference>
<dbReference type="EMBL" id="QQNH01000021">
    <property type="protein sequence ID" value="RDE08189.1"/>
    <property type="molecule type" value="Genomic_DNA"/>
</dbReference>
<dbReference type="GO" id="GO:0016747">
    <property type="term" value="F:acyltransferase activity, transferring groups other than amino-acyl groups"/>
    <property type="evidence" value="ECO:0007669"/>
    <property type="project" value="InterPro"/>
</dbReference>
<dbReference type="InterPro" id="IPR051531">
    <property type="entry name" value="N-acetyltransferase"/>
</dbReference>
<feature type="domain" description="N-acetyltransferase" evidence="1">
    <location>
        <begin position="16"/>
        <end position="164"/>
    </location>
</feature>
<keyword evidence="2" id="KW-0808">Transferase</keyword>
<evidence type="ECO:0000313" key="3">
    <source>
        <dbReference type="Proteomes" id="UP000253759"/>
    </source>
</evidence>
<dbReference type="PANTHER" id="PTHR43792">
    <property type="entry name" value="GNAT FAMILY, PUTATIVE (AFU_ORTHOLOGUE AFUA_3G00765)-RELATED-RELATED"/>
    <property type="match status" value="1"/>
</dbReference>
<dbReference type="Proteomes" id="UP000253759">
    <property type="component" value="Unassembled WGS sequence"/>
</dbReference>
<accession>A0A369W2C6</accession>
<dbReference type="Gene3D" id="3.40.630.30">
    <property type="match status" value="1"/>
</dbReference>
<dbReference type="Pfam" id="PF13302">
    <property type="entry name" value="Acetyltransf_3"/>
    <property type="match status" value="1"/>
</dbReference>
<name>A0A369W2C6_9HYPH</name>
<reference evidence="3" key="1">
    <citation type="submission" date="2018-07" db="EMBL/GenBank/DDBJ databases">
        <authorList>
            <person name="Liu B.-T."/>
            <person name="Du Z."/>
        </authorList>
    </citation>
    <scope>NUCLEOTIDE SEQUENCE [LARGE SCALE GENOMIC DNA]</scope>
    <source>
        <strain evidence="3">XYN52</strain>
    </source>
</reference>
<keyword evidence="3" id="KW-1185">Reference proteome</keyword>
<sequence>MAASLSAMPGFATARLSLRPLGPGDAAAFHALTDDPAILDMVHFLSQPFTLADAAQLLAGEGDGRDCFWGVFDGPALVGTVGTHLRGDQEIELGYWFAPAARGQGFAAEAATGMIETLRAAWPGRRLVAECRPENRPSWRLLEKLGFRSDGSDGARPGRKRFTF</sequence>
<organism evidence="2 3">
    <name type="scientific">Pelagibacterium lacus</name>
    <dbReference type="NCBI Taxonomy" id="2282655"/>
    <lineage>
        <taxon>Bacteria</taxon>
        <taxon>Pseudomonadati</taxon>
        <taxon>Pseudomonadota</taxon>
        <taxon>Alphaproteobacteria</taxon>
        <taxon>Hyphomicrobiales</taxon>
        <taxon>Devosiaceae</taxon>
        <taxon>Pelagibacterium</taxon>
    </lineage>
</organism>
<dbReference type="SUPFAM" id="SSF55729">
    <property type="entry name" value="Acyl-CoA N-acyltransferases (Nat)"/>
    <property type="match status" value="1"/>
</dbReference>
<dbReference type="OrthoDB" id="6293260at2"/>
<evidence type="ECO:0000259" key="1">
    <source>
        <dbReference type="PROSITE" id="PS51186"/>
    </source>
</evidence>
<dbReference type="PROSITE" id="PS51186">
    <property type="entry name" value="GNAT"/>
    <property type="match status" value="1"/>
</dbReference>
<gene>
    <name evidence="2" type="ORF">DVH29_12620</name>
</gene>